<reference evidence="1" key="1">
    <citation type="submission" date="2021-02" db="EMBL/GenBank/DDBJ databases">
        <authorList>
            <person name="Bekaert M."/>
        </authorList>
    </citation>
    <scope>NUCLEOTIDE SEQUENCE</scope>
    <source>
        <strain evidence="1">IoA-00</strain>
    </source>
</reference>
<evidence type="ECO:0000313" key="1">
    <source>
        <dbReference type="EMBL" id="CAF2743130.1"/>
    </source>
</evidence>
<dbReference type="Proteomes" id="UP000675881">
    <property type="component" value="Unassembled WGS sequence"/>
</dbReference>
<proteinExistence type="predicted"/>
<dbReference type="AlphaFoldDB" id="A0A817FC34"/>
<protein>
    <submittedName>
        <fullName evidence="1">(salmon louse) hypothetical protein</fullName>
    </submittedName>
</protein>
<accession>A0A817FC34</accession>
<name>A0A817FC34_LEPSM</name>
<sequence>MFFAESVEGGHRGDMNIRSGERFFSRILLTTRPVYILLFSDNPSFSKLYVVKDGIYGLRISDPMLNTQMVSAKEGTGVLYKINLYIQVSSLKQVLEVGGKG</sequence>
<keyword evidence="2" id="KW-1185">Reference proteome</keyword>
<evidence type="ECO:0000313" key="2">
    <source>
        <dbReference type="Proteomes" id="UP000675881"/>
    </source>
</evidence>
<comment type="caution">
    <text evidence="1">The sequence shown here is derived from an EMBL/GenBank/DDBJ whole genome shotgun (WGS) entry which is preliminary data.</text>
</comment>
<gene>
    <name evidence="1" type="ORF">LSAA_153</name>
</gene>
<dbReference type="EMBL" id="CAJNVT010000035">
    <property type="protein sequence ID" value="CAF2743130.1"/>
    <property type="molecule type" value="Genomic_DNA"/>
</dbReference>
<organism evidence="1 2">
    <name type="scientific">Lepeophtheirus salmonis</name>
    <name type="common">Salmon louse</name>
    <name type="synonym">Caligus salmonis</name>
    <dbReference type="NCBI Taxonomy" id="72036"/>
    <lineage>
        <taxon>Eukaryota</taxon>
        <taxon>Metazoa</taxon>
        <taxon>Ecdysozoa</taxon>
        <taxon>Arthropoda</taxon>
        <taxon>Crustacea</taxon>
        <taxon>Multicrustacea</taxon>
        <taxon>Hexanauplia</taxon>
        <taxon>Copepoda</taxon>
        <taxon>Siphonostomatoida</taxon>
        <taxon>Caligidae</taxon>
        <taxon>Lepeophtheirus</taxon>
    </lineage>
</organism>